<dbReference type="InterPro" id="IPR028881">
    <property type="entry name" value="PAN2_UCH_dom"/>
</dbReference>
<dbReference type="Proteomes" id="UP001652641">
    <property type="component" value="Unplaced"/>
</dbReference>
<keyword evidence="2 13" id="KW-0963">Cytoplasm</keyword>
<keyword evidence="8 13" id="KW-0378">Hydrolase</keyword>
<comment type="catalytic activity">
    <reaction evidence="1 13">
        <text>Exonucleolytic cleavage of poly(A) to 5'-AMP.</text>
        <dbReference type="EC" id="3.1.13.4"/>
    </reaction>
</comment>
<dbReference type="KEGG" id="vvp:112922381"/>
<comment type="function">
    <text evidence="11">Catalytic subunit of the poly(A)-nuclease (PAN) deadenylation complex, one of two cytoplasmic mRNA deadenylases involved in general and miRNA-mediated mRNA turnover. PAN specifically shortens poly(A) tails of RNA and the activity is stimulated by poly(A)-binding protein (PABP). PAN deadenylation is followed by rapid degradation of the shortened mRNA tails by the CCR4-NOT complex. Deadenylated mRNAs are then degraded by two alternative mechanisms, namely exosome-mediated 3'-5' exonucleolytic degradation, or deadenylation-dependent mRNA decaping and subsequent 5'-3' exonucleolytic degradation by XRN1. Also acts as an important regulator of the HIF1A-mediated hypoxic response. Required for HIF1A mRNA stability independent of poly(A) tail length regulation.</text>
</comment>
<reference evidence="17" key="2">
    <citation type="submission" date="2025-08" db="UniProtKB">
        <authorList>
            <consortium name="RefSeq"/>
        </authorList>
    </citation>
    <scope>IDENTIFICATION</scope>
    <source>
        <tissue evidence="17">Cell line</tissue>
    </source>
</reference>
<dbReference type="SUPFAM" id="SSF53098">
    <property type="entry name" value="Ribonuclease H-like"/>
    <property type="match status" value="1"/>
</dbReference>
<dbReference type="InterPro" id="IPR036322">
    <property type="entry name" value="WD40_repeat_dom_sf"/>
</dbReference>
<comment type="caution">
    <text evidence="13">Lacks conserved residue(s) required for the propagation of feature annotation.</text>
</comment>
<dbReference type="GeneID" id="112922381"/>
<feature type="region of interest" description="Disordered" evidence="14">
    <location>
        <begin position="1"/>
        <end position="117"/>
    </location>
</feature>
<feature type="compositionally biased region" description="Basic residues" evidence="14">
    <location>
        <begin position="100"/>
        <end position="112"/>
    </location>
</feature>
<evidence type="ECO:0000259" key="15">
    <source>
        <dbReference type="PROSITE" id="PS50235"/>
    </source>
</evidence>
<comment type="subunit">
    <text evidence="13">Forms a heterotrimer with an asymmetric homodimer of the regulatory subunit PAN3 to form the poly(A)-nuclease (PAN) deadenylation complex. Interacts with ZFP36.</text>
</comment>
<dbReference type="FunFam" id="2.130.10.10:FF:000059">
    <property type="entry name" value="PAN2-PAN3 deadenylation complex catalytic subunit PAN2"/>
    <property type="match status" value="1"/>
</dbReference>
<feature type="binding site" evidence="13">
    <location>
        <position position="1158"/>
    </location>
    <ligand>
        <name>a divalent metal cation</name>
        <dbReference type="ChEBI" id="CHEBI:60240"/>
        <note>catalytic</note>
    </ligand>
</feature>
<dbReference type="GO" id="GO:0004535">
    <property type="term" value="F:poly(A)-specific ribonuclease activity"/>
    <property type="evidence" value="ECO:0007669"/>
    <property type="project" value="UniProtKB-UniRule"/>
</dbReference>
<dbReference type="GO" id="GO:0006397">
    <property type="term" value="P:mRNA processing"/>
    <property type="evidence" value="ECO:0007669"/>
    <property type="project" value="UniProtKB-KW"/>
</dbReference>
<dbReference type="InterPro" id="IPR036397">
    <property type="entry name" value="RNaseH_sf"/>
</dbReference>
<dbReference type="PANTHER" id="PTHR15728:SF0">
    <property type="entry name" value="PAN2-PAN3 DEADENYLATION COMPLEX CATALYTIC SUBUNIT PAN2"/>
    <property type="match status" value="1"/>
</dbReference>
<name>A0A3Q7SQ19_VULVU</name>
<dbReference type="HAMAP" id="MF_03182">
    <property type="entry name" value="PAN2"/>
    <property type="match status" value="1"/>
</dbReference>
<dbReference type="Pfam" id="PF00929">
    <property type="entry name" value="RNase_T"/>
    <property type="match status" value="1"/>
</dbReference>
<reference key="1">
    <citation type="submission" date="2019-01" db="UniProtKB">
        <authorList>
            <consortium name="RefSeq"/>
        </authorList>
    </citation>
    <scope>IDENTIFICATION</scope>
</reference>
<dbReference type="GO" id="GO:0005634">
    <property type="term" value="C:nucleus"/>
    <property type="evidence" value="ECO:0007669"/>
    <property type="project" value="UniProtKB-SubCell"/>
</dbReference>
<keyword evidence="7" id="KW-0677">Repeat</keyword>
<dbReference type="SUPFAM" id="SSF50978">
    <property type="entry name" value="WD40 repeat-like"/>
    <property type="match status" value="1"/>
</dbReference>
<dbReference type="GO" id="GO:0000289">
    <property type="term" value="P:nuclear-transcribed mRNA poly(A) tail shortening"/>
    <property type="evidence" value="ECO:0007669"/>
    <property type="project" value="UniProtKB-UniRule"/>
</dbReference>
<accession>A0A3Q7SQ19</accession>
<dbReference type="InterPro" id="IPR048841">
    <property type="entry name" value="PAN2_N"/>
</dbReference>
<feature type="domain" description="USP" evidence="15">
    <location>
        <begin position="695"/>
        <end position="1102"/>
    </location>
</feature>
<dbReference type="Gene3D" id="3.90.70.10">
    <property type="entry name" value="Cysteine proteinases"/>
    <property type="match status" value="1"/>
</dbReference>
<dbReference type="GO" id="GO:0010606">
    <property type="term" value="P:positive regulation of cytoplasmic mRNA processing body assembly"/>
    <property type="evidence" value="ECO:0007669"/>
    <property type="project" value="UniProtKB-UniRule"/>
</dbReference>
<dbReference type="GO" id="GO:0003676">
    <property type="term" value="F:nucleic acid binding"/>
    <property type="evidence" value="ECO:0007669"/>
    <property type="project" value="InterPro"/>
</dbReference>
<evidence type="ECO:0000256" key="13">
    <source>
        <dbReference type="HAMAP-Rule" id="MF_03182"/>
    </source>
</evidence>
<dbReference type="GO" id="GO:0031251">
    <property type="term" value="C:PAN complex"/>
    <property type="evidence" value="ECO:0007669"/>
    <property type="project" value="UniProtKB-UniRule"/>
</dbReference>
<dbReference type="InterPro" id="IPR012337">
    <property type="entry name" value="RNaseH-like_sf"/>
</dbReference>
<comment type="function">
    <text evidence="13">Catalytic subunit of the poly(A)-nuclease (PAN) deadenylation complex, one of two cytoplasmic mRNA deadenylases involved in general and miRNA-mediated mRNA turnover. PAN specifically shortens poly(A) tails of RNA and the activity is stimulated by poly(A)-binding protein (PABP). PAN deadenylation is followed by rapid degradation of the shortened mRNA tails by the CCR4-NOT complex. Deadenylated mRNAs are then degraded by two alternative mechanisms, namely exosome-mediated 3'-5' exonucleolytic degradation, or deadenlyation-dependent mRNA decaping and subsequent 5'-3' exonucleolytic degradation by XRN1. Also acts as an important regulator of the HIF1A-mediated hypoxic response. Required for HIF1A mRNA stability independent of poly(A) tail length regulation.</text>
</comment>
<keyword evidence="5 13" id="KW-0540">Nuclease</keyword>
<dbReference type="Gene3D" id="3.30.420.10">
    <property type="entry name" value="Ribonuclease H-like superfamily/Ribonuclease H"/>
    <property type="match status" value="1"/>
</dbReference>
<comment type="activity regulation">
    <text evidence="13">Positively regulated by the regulatory subunit PAN3.</text>
</comment>
<comment type="subcellular location">
    <subcellularLocation>
        <location evidence="13">Cytoplasm</location>
        <location evidence="13">P-body</location>
    </subcellularLocation>
    <subcellularLocation>
        <location evidence="13">Nucleus</location>
    </subcellularLocation>
    <text evidence="13">Shuttles between nucleus and cytoplasm.</text>
</comment>
<evidence type="ECO:0000256" key="14">
    <source>
        <dbReference type="SAM" id="MobiDB-lite"/>
    </source>
</evidence>
<comment type="domain">
    <text evidence="13">The linker, or PAN3 interaction domain (PID), between the WD40 repeats and the pseudo-UCH domain mediates interaction with PAN3.</text>
</comment>
<dbReference type="CTD" id="9924"/>
<evidence type="ECO:0000256" key="6">
    <source>
        <dbReference type="ARBA" id="ARBA00022723"/>
    </source>
</evidence>
<dbReference type="InterPro" id="IPR050785">
    <property type="entry name" value="PAN2-PAN3_catalytic_subunit"/>
</dbReference>
<dbReference type="Pfam" id="PF20770">
    <property type="entry name" value="PAN2_N"/>
    <property type="match status" value="1"/>
</dbReference>
<comment type="domain">
    <text evidence="13">Contains a pseudo-UCH domain. This ubiquitin C-terminal hydrolase (UCH)-like or ubiquitin specific protease (USP)-like domain is predicted to be catalytically inactive because it lacks the active site catalytic triad characteristic of thiol proteases, with residues at the equivalent structural positions that are incompatible with catalysis, and it cannot bind ubiquitin. It functions as a structural scaffold for intra- and intermolecular interactions in the complex.</text>
</comment>
<dbReference type="Pfam" id="PF13423">
    <property type="entry name" value="UCH_1"/>
    <property type="match status" value="1"/>
</dbReference>
<dbReference type="SMART" id="SM00479">
    <property type="entry name" value="EXOIII"/>
    <property type="match status" value="1"/>
</dbReference>
<keyword evidence="3" id="KW-0853">WD repeat</keyword>
<evidence type="ECO:0000256" key="3">
    <source>
        <dbReference type="ARBA" id="ARBA00022574"/>
    </source>
</evidence>
<keyword evidence="16" id="KW-1185">Reference proteome</keyword>
<dbReference type="CDD" id="cd06143">
    <property type="entry name" value="PAN2_exo"/>
    <property type="match status" value="1"/>
</dbReference>
<gene>
    <name evidence="13 17" type="primary">PAN2</name>
</gene>
<dbReference type="GO" id="GO:0046872">
    <property type="term" value="F:metal ion binding"/>
    <property type="evidence" value="ECO:0007669"/>
    <property type="project" value="UniProtKB-KW"/>
</dbReference>
<comment type="cofactor">
    <cofactor evidence="13">
        <name>a divalent metal cation</name>
        <dbReference type="ChEBI" id="CHEBI:60240"/>
    </cofactor>
    <text evidence="13">Binds 2 metal cations per subunit in the catalytic exonuclease domain.</text>
</comment>
<evidence type="ECO:0000256" key="5">
    <source>
        <dbReference type="ARBA" id="ARBA00022722"/>
    </source>
</evidence>
<evidence type="ECO:0000256" key="11">
    <source>
        <dbReference type="ARBA" id="ARBA00056862"/>
    </source>
</evidence>
<evidence type="ECO:0000256" key="8">
    <source>
        <dbReference type="ARBA" id="ARBA00022801"/>
    </source>
</evidence>
<dbReference type="CDD" id="cd02672">
    <property type="entry name" value="Peptidase_C19P"/>
    <property type="match status" value="1"/>
</dbReference>
<evidence type="ECO:0000256" key="10">
    <source>
        <dbReference type="ARBA" id="ARBA00023242"/>
    </source>
</evidence>
<dbReference type="RefSeq" id="XP_025857721.1">
    <property type="nucleotide sequence ID" value="XM_026001936.2"/>
</dbReference>
<evidence type="ECO:0000256" key="7">
    <source>
        <dbReference type="ARBA" id="ARBA00022737"/>
    </source>
</evidence>
<feature type="binding site" evidence="13">
    <location>
        <position position="1317"/>
    </location>
    <ligand>
        <name>a divalent metal cation</name>
        <dbReference type="ChEBI" id="CHEBI:60240"/>
        <note>catalytic</note>
    </ligand>
</feature>
<dbReference type="Gene3D" id="2.130.10.10">
    <property type="entry name" value="YVTN repeat-like/Quinoprotein amine dehydrogenase"/>
    <property type="match status" value="1"/>
</dbReference>
<evidence type="ECO:0000313" key="16">
    <source>
        <dbReference type="Proteomes" id="UP001652641"/>
    </source>
</evidence>
<keyword evidence="4 13" id="KW-0507">mRNA processing</keyword>
<dbReference type="PANTHER" id="PTHR15728">
    <property type="entry name" value="DEADENYLATION COMPLEX CATALYTIC SUBUNIT PAN2"/>
    <property type="match status" value="1"/>
</dbReference>
<comment type="subunit">
    <text evidence="12">Forms a heterotrimer with an asymmetric homodimer of the regulatory subunit PAN3 to form the poly(A)-nuclease (PAN) deadenylation complex. Interacts with PAN3 isoform 1/Pan3L and isoform 3/Pan3S. Interacts with ZFP36.</text>
</comment>
<dbReference type="GO" id="GO:0000932">
    <property type="term" value="C:P-body"/>
    <property type="evidence" value="ECO:0007669"/>
    <property type="project" value="UniProtKB-SubCell"/>
</dbReference>
<organism evidence="16 17">
    <name type="scientific">Vulpes vulpes</name>
    <name type="common">Red fox</name>
    <dbReference type="NCBI Taxonomy" id="9627"/>
    <lineage>
        <taxon>Eukaryota</taxon>
        <taxon>Metazoa</taxon>
        <taxon>Chordata</taxon>
        <taxon>Craniata</taxon>
        <taxon>Vertebrata</taxon>
        <taxon>Euteleostomi</taxon>
        <taxon>Mammalia</taxon>
        <taxon>Eutheria</taxon>
        <taxon>Laurasiatheria</taxon>
        <taxon>Carnivora</taxon>
        <taxon>Caniformia</taxon>
        <taxon>Canidae</taxon>
        <taxon>Vulpes</taxon>
    </lineage>
</organism>
<dbReference type="InterPro" id="IPR028889">
    <property type="entry name" value="USP"/>
</dbReference>
<evidence type="ECO:0000256" key="4">
    <source>
        <dbReference type="ARBA" id="ARBA00022664"/>
    </source>
</evidence>
<dbReference type="InterPro" id="IPR013520">
    <property type="entry name" value="Ribonucl_H"/>
</dbReference>
<feature type="compositionally biased region" description="Basic residues" evidence="14">
    <location>
        <begin position="69"/>
        <end position="87"/>
    </location>
</feature>
<dbReference type="InterPro" id="IPR030843">
    <property type="entry name" value="PAN2"/>
</dbReference>
<keyword evidence="10 13" id="KW-0539">Nucleus</keyword>
<dbReference type="SUPFAM" id="SSF54001">
    <property type="entry name" value="Cysteine proteinases"/>
    <property type="match status" value="1"/>
</dbReference>
<dbReference type="EC" id="3.1.13.4" evidence="13"/>
<evidence type="ECO:0000256" key="1">
    <source>
        <dbReference type="ARBA" id="ARBA00001663"/>
    </source>
</evidence>
<sequence length="1380" mass="153375">MRELCPCEGLPSGRTPTRPLEAELTGVEAAPNLPSRSSSSSESLTTADAQCVSVGAGGRPGLPCSSPRHNGRLRGRGTARRGSRCPGRRGVCGGASRTGSFRRMRAGPRRARPAGQGPGSRFLFSPPCLEMIGNAGEFRVWLSIRRGGELGKLEFPAELTALALPLLVLIPRAPKYPPWRNLGQDVHSRPTGAVLLKVGSGPLRACCKGGCATGLICRHHELRGPGLWTGGVCPHHAFCPGPCPGCPPEFKSATECGAGSGRGGLGGSSRPRGHATSFFGPALERYSSFQVNGSDDIRQIQSLENGILFLTKNNLKYMARGGLIIFDYLLDESEDMHSVLLTDSSTLLVGGLQNHILEIDLNTVQETQKYAVETPGVTIMRQTNRFFFCGHTSGKVSLRDLRTFKVEHEFDAFSGSLSDFDVHGNLLAACGFSSRLTGLACDRFLKVYDLRMMRAITPLQVHVDPAFLRFIPTYTSRLAIISQSGQCQFCEPTGLANPADIFHVNPVGPLLMTFDVSASKQALAFGDSEGCVHLWTDSPEPSFNPYSRETEFALPCLVDSLPPLDWSQDLLPLSLIPVPLTTDALLSDWPAANSAPAPRRAPPVDAEILRTMKKVGFIGYAPNPRTRLRNQIPYRLKESDSEFDSFSQVTESPIGREEEPHLHMVSKKYRKVTIKYSKLGLEDFDFKHYNKTLFAGLEPHIPNAYCNCMIQVLYFLEPVRCLIQNHLCQKEFCLACELGFLFHMLDLSRGDPCQGSNFLRAFRTIPEASALGLILADSDEASGKGSLARLIQRWNRFILTQLHQDMQELEVPQAYRGAGVSSFCSSGDSVIGQLFSCEMENCSLCRCGSETVRASSTLLFTLSYPEGSTSDKTGKSCDFAQVLKRSICLEQNTQAWCDNCEKYQPTIQTRNIRHLPDILVINCEVNSLKEADFWRVQAEVAFKMAIKKHGGEISKNKEFALADWKELGSPEGMLMCSSVEELKNVWLPFSIRMKMTKNKGLDVCNWTDGDEIQWGPARAEEEHGVYVYDLMATVVHILDSRTGGSLVAHIKVGETYHQRKEGVTHQQWYLFNDFLIEPIDKHEAVQFDMSWKVPAILYYVKRNLNSKYNLNIKNPIEASVLLAEASLARKQRKTHTTFIPLMLNEMPQVGDLVGLDAEFVTLNEEEAELRSDGTKSTIKPSQMSVARITCVRGQGPNEGIPFIDDYISTQEQVVDYLTQYSGIKPGDLDAKISSKHLTTLKSTYLKLRFLIDIGVKFVGHGLQKDFRVINLMVPKDQVLDTVYLFHMPRKRMISLRFLAWYFLDLKIQGETHDSIEDARTALQLYRKYLELSKNGTEPESFHKVLKGLYEKGRKMDWKVPEPEGQTSPKNAAVFSSVLAL</sequence>
<evidence type="ECO:0000313" key="17">
    <source>
        <dbReference type="RefSeq" id="XP_025857721.1"/>
    </source>
</evidence>
<proteinExistence type="inferred from homology"/>
<dbReference type="FunFam" id="3.90.70.10:FF:000017">
    <property type="entry name" value="PAN2-PAN3 deadenylation complex catalytic subunit PAN2"/>
    <property type="match status" value="1"/>
</dbReference>
<dbReference type="InterPro" id="IPR015943">
    <property type="entry name" value="WD40/YVTN_repeat-like_dom_sf"/>
</dbReference>
<dbReference type="FunFam" id="3.30.420.10:FF:000011">
    <property type="entry name" value="PAN2-PAN3 deadenylation complex catalytic subunit PAN2"/>
    <property type="match status" value="1"/>
</dbReference>
<feature type="binding site" evidence="13">
    <location>
        <position position="1265"/>
    </location>
    <ligand>
        <name>a divalent metal cation</name>
        <dbReference type="ChEBI" id="CHEBI:60240"/>
        <note>catalytic</note>
    </ligand>
</feature>
<evidence type="ECO:0000256" key="9">
    <source>
        <dbReference type="ARBA" id="ARBA00022839"/>
    </source>
</evidence>
<comment type="similarity">
    <text evidence="13">Belongs to the peptidase C19 family. PAN2 subfamily.</text>
</comment>
<protein>
    <recommendedName>
        <fullName evidence="13">PAN2-PAN3 deadenylation complex catalytic subunit PAN2</fullName>
        <ecNumber evidence="13">3.1.13.4</ecNumber>
    </recommendedName>
    <alternativeName>
        <fullName evidence="13">Inactive ubiquitin carboxyl-terminal hydrolase 52</fullName>
    </alternativeName>
    <alternativeName>
        <fullName evidence="13">PAB1P-dependent poly(A)-specific ribonuclease</fullName>
    </alternativeName>
    <alternativeName>
        <fullName evidence="13">Poly(A)-nuclease deadenylation complex subunit 2</fullName>
        <shortName evidence="13">PAN deadenylation complex subunit 2</shortName>
    </alternativeName>
</protein>
<keyword evidence="6 13" id="KW-0479">Metal-binding</keyword>
<evidence type="ECO:0000256" key="12">
    <source>
        <dbReference type="ARBA" id="ARBA00062332"/>
    </source>
</evidence>
<evidence type="ECO:0000256" key="2">
    <source>
        <dbReference type="ARBA" id="ARBA00022490"/>
    </source>
</evidence>
<keyword evidence="9 13" id="KW-0269">Exonuclease</keyword>
<dbReference type="InterPro" id="IPR038765">
    <property type="entry name" value="Papain-like_cys_pep_sf"/>
</dbReference>
<feature type="binding site" evidence="13">
    <location>
        <position position="1156"/>
    </location>
    <ligand>
        <name>a divalent metal cation</name>
        <dbReference type="ChEBI" id="CHEBI:60240"/>
        <note>catalytic</note>
    </ligand>
</feature>
<dbReference type="PROSITE" id="PS50235">
    <property type="entry name" value="USP_3"/>
    <property type="match status" value="1"/>
</dbReference>